<feature type="non-terminal residue" evidence="1">
    <location>
        <position position="1"/>
    </location>
</feature>
<sequence length="33" mass="3710">LEGLAIAITNTAERLYAWVTESDQRLPEPPEEP</sequence>
<evidence type="ECO:0000313" key="1">
    <source>
        <dbReference type="EMBL" id="KKL82252.1"/>
    </source>
</evidence>
<name>A0A0F9I4F5_9ZZZZ</name>
<comment type="caution">
    <text evidence="1">The sequence shown here is derived from an EMBL/GenBank/DDBJ whole genome shotgun (WGS) entry which is preliminary data.</text>
</comment>
<dbReference type="EMBL" id="LAZR01022326">
    <property type="protein sequence ID" value="KKL82252.1"/>
    <property type="molecule type" value="Genomic_DNA"/>
</dbReference>
<accession>A0A0F9I4F5</accession>
<reference evidence="1" key="1">
    <citation type="journal article" date="2015" name="Nature">
        <title>Complex archaea that bridge the gap between prokaryotes and eukaryotes.</title>
        <authorList>
            <person name="Spang A."/>
            <person name="Saw J.H."/>
            <person name="Jorgensen S.L."/>
            <person name="Zaremba-Niedzwiedzka K."/>
            <person name="Martijn J."/>
            <person name="Lind A.E."/>
            <person name="van Eijk R."/>
            <person name="Schleper C."/>
            <person name="Guy L."/>
            <person name="Ettema T.J."/>
        </authorList>
    </citation>
    <scope>NUCLEOTIDE SEQUENCE</scope>
</reference>
<dbReference type="AlphaFoldDB" id="A0A0F9I4F5"/>
<proteinExistence type="predicted"/>
<organism evidence="1">
    <name type="scientific">marine sediment metagenome</name>
    <dbReference type="NCBI Taxonomy" id="412755"/>
    <lineage>
        <taxon>unclassified sequences</taxon>
        <taxon>metagenomes</taxon>
        <taxon>ecological metagenomes</taxon>
    </lineage>
</organism>
<gene>
    <name evidence="1" type="ORF">LCGC14_1986680</name>
</gene>
<protein>
    <submittedName>
        <fullName evidence="1">Uncharacterized protein</fullName>
    </submittedName>
</protein>